<keyword evidence="2" id="KW-1185">Reference proteome</keyword>
<evidence type="ECO:0000313" key="2">
    <source>
        <dbReference type="Proteomes" id="UP000008370"/>
    </source>
</evidence>
<dbReference type="RefSeq" id="XP_007396517.1">
    <property type="nucleotide sequence ID" value="XM_007396455.1"/>
</dbReference>
<sequence length="516" mass="58744">MSIGQSTQTEVRASASGARKLLRRVSKSLLTLKKTNDQPHKRITLNYDAIAQAMEYLALPDLLRTMATCRSLYDLGIPILLRDVRFVRSRGNYQSRFLLYRKHFLTNPIRFAWVQSLACPSIALDDRIYTQFLAMPRNFTSLQALDMDMNGAEVDNHLSRWILSLERLRELKIQNVGAHSEHQMGLLQRIGPRLKVLHISTEYFMRAPPHFYPLRALASSTCSLCSLSFCCSYPEGGPAISNDDNLSFPAVQEVTWISAEVVSACALISAFPGLRRLYVADPKLEKKHIFAPRQDTPADVILNLRMRNRSMQHCHRARWQSLDVLRGSPVTLWALAFRCRVVRLETALCNGFEKPGYTLAILHDVWPEHLVLGVSTQSDVHLDRVLEFPSLRTVELTFTMMDSKGITQILTILTWPIVFKPGLWLDSLEGLSPKQRWFEKPPVKRRFPACWRVWIPKVVEAMPLLEYLKVDIWGYRPFTWEQENDAIGAGASEDAASDITVGDRFEPALCACVSSD</sequence>
<dbReference type="Gene3D" id="3.80.10.10">
    <property type="entry name" value="Ribonuclease Inhibitor"/>
    <property type="match status" value="1"/>
</dbReference>
<dbReference type="KEGG" id="pco:PHACADRAFT_184894"/>
<dbReference type="OrthoDB" id="2804729at2759"/>
<organism evidence="1 2">
    <name type="scientific">Phanerochaete carnosa (strain HHB-10118-sp)</name>
    <name type="common">White-rot fungus</name>
    <name type="synonym">Peniophora carnosa</name>
    <dbReference type="NCBI Taxonomy" id="650164"/>
    <lineage>
        <taxon>Eukaryota</taxon>
        <taxon>Fungi</taxon>
        <taxon>Dikarya</taxon>
        <taxon>Basidiomycota</taxon>
        <taxon>Agaricomycotina</taxon>
        <taxon>Agaricomycetes</taxon>
        <taxon>Polyporales</taxon>
        <taxon>Phanerochaetaceae</taxon>
        <taxon>Phanerochaete</taxon>
    </lineage>
</organism>
<dbReference type="AlphaFoldDB" id="K5V162"/>
<accession>K5V162</accession>
<name>K5V162_PHACS</name>
<dbReference type="GeneID" id="18910240"/>
<proteinExistence type="predicted"/>
<gene>
    <name evidence="1" type="ORF">PHACADRAFT_184894</name>
</gene>
<dbReference type="InterPro" id="IPR032675">
    <property type="entry name" value="LRR_dom_sf"/>
</dbReference>
<evidence type="ECO:0000313" key="1">
    <source>
        <dbReference type="EMBL" id="EKM56226.1"/>
    </source>
</evidence>
<dbReference type="Proteomes" id="UP000008370">
    <property type="component" value="Unassembled WGS sequence"/>
</dbReference>
<reference evidence="1 2" key="1">
    <citation type="journal article" date="2012" name="BMC Genomics">
        <title>Comparative genomics of the white-rot fungi, Phanerochaete carnosa and P. chrysosporium, to elucidate the genetic basis of the distinct wood types they colonize.</title>
        <authorList>
            <person name="Suzuki H."/>
            <person name="MacDonald J."/>
            <person name="Syed K."/>
            <person name="Salamov A."/>
            <person name="Hori C."/>
            <person name="Aerts A."/>
            <person name="Henrissat B."/>
            <person name="Wiebenga A."/>
            <person name="vanKuyk P.A."/>
            <person name="Barry K."/>
            <person name="Lindquist E."/>
            <person name="LaButti K."/>
            <person name="Lapidus A."/>
            <person name="Lucas S."/>
            <person name="Coutinho P."/>
            <person name="Gong Y."/>
            <person name="Samejima M."/>
            <person name="Mahadevan R."/>
            <person name="Abou-Zaid M."/>
            <person name="de Vries R.P."/>
            <person name="Igarashi K."/>
            <person name="Yadav J.S."/>
            <person name="Grigoriev I.V."/>
            <person name="Master E.R."/>
        </authorList>
    </citation>
    <scope>NUCLEOTIDE SEQUENCE [LARGE SCALE GENOMIC DNA]</scope>
    <source>
        <strain evidence="1 2">HHB-10118-sp</strain>
    </source>
</reference>
<dbReference type="SUPFAM" id="SSF52047">
    <property type="entry name" value="RNI-like"/>
    <property type="match status" value="1"/>
</dbReference>
<dbReference type="InParanoid" id="K5V162"/>
<protein>
    <recommendedName>
        <fullName evidence="3">F-box domain-containing protein</fullName>
    </recommendedName>
</protein>
<evidence type="ECO:0008006" key="3">
    <source>
        <dbReference type="Google" id="ProtNLM"/>
    </source>
</evidence>
<dbReference type="EMBL" id="JH930472">
    <property type="protein sequence ID" value="EKM56226.1"/>
    <property type="molecule type" value="Genomic_DNA"/>
</dbReference>
<dbReference type="HOGENOM" id="CLU_582785_0_0_1"/>